<proteinExistence type="predicted"/>
<dbReference type="EMBL" id="BHVY01000004">
    <property type="protein sequence ID" value="GIJ86933.1"/>
    <property type="molecule type" value="Genomic_DNA"/>
</dbReference>
<feature type="compositionally biased region" description="Basic and acidic residues" evidence="1">
    <location>
        <begin position="371"/>
        <end position="380"/>
    </location>
</feature>
<feature type="compositionally biased region" description="Polar residues" evidence="1">
    <location>
        <begin position="494"/>
        <end position="504"/>
    </location>
</feature>
<evidence type="ECO:0000313" key="3">
    <source>
        <dbReference type="Proteomes" id="UP001043456"/>
    </source>
</evidence>
<feature type="region of interest" description="Disordered" evidence="1">
    <location>
        <begin position="460"/>
        <end position="576"/>
    </location>
</feature>
<feature type="compositionally biased region" description="Polar residues" evidence="1">
    <location>
        <begin position="561"/>
        <end position="575"/>
    </location>
</feature>
<evidence type="ECO:0000313" key="2">
    <source>
        <dbReference type="EMBL" id="GIJ86933.1"/>
    </source>
</evidence>
<organism evidence="2 3">
    <name type="scientific">Aspergillus pseudoviridinutans</name>
    <dbReference type="NCBI Taxonomy" id="1517512"/>
    <lineage>
        <taxon>Eukaryota</taxon>
        <taxon>Fungi</taxon>
        <taxon>Dikarya</taxon>
        <taxon>Ascomycota</taxon>
        <taxon>Pezizomycotina</taxon>
        <taxon>Eurotiomycetes</taxon>
        <taxon>Eurotiomycetidae</taxon>
        <taxon>Eurotiales</taxon>
        <taxon>Aspergillaceae</taxon>
        <taxon>Aspergillus</taxon>
        <taxon>Aspergillus subgen. Fumigati</taxon>
    </lineage>
</organism>
<name>A0A9P3EVD0_9EURO</name>
<accession>A0A9P3EVD0</accession>
<dbReference type="GeneID" id="67004443"/>
<dbReference type="AlphaFoldDB" id="A0A9P3EVD0"/>
<evidence type="ECO:0000256" key="1">
    <source>
        <dbReference type="SAM" id="MobiDB-lite"/>
    </source>
</evidence>
<sequence length="694" mass="77735">MESGTGSEVSRKLRELATAMQSAGDDETAKILRKISNSRGLITSFRAKILSADPDLDPKKWFKYWQSESADKLSDKQAIRLAALTESWNHRTGKDIETLKHWISNPSAFWGMNPFRTPFEFVQHCLELADRPKANRATEIDGKKADGKEPIRRRVSLIILYDIIHEEVSRLRSQSNQLRHQKYLTSAVNNVVAKAYHSQNASERTKLHTRLTRLQRCGEKWSQLKRREMVLAPLDDCTTNFEKKKNENIVIEALNAFEETRDDEYRKHLRLAFKSIYEGCILQRNAVSASGLNLSVTAPSHHHTSSTSALSETDTTGQASLKTPRKRRSIRTGSSEEMHSLPSTARKRLKPVRGTEPRICSKSPSHYPDGAPDRSPRDADSPASTILPLQAASSQPSHALLSGDVFSLPSHSSPVDLARTTIHSQHQGSIANNGLLISRRTPAISSDFPDYNPLEHLFPASVPSQRPGYNPRENQDQASVHSLPAEDNPRECLDQSSSSSQLPGYNSLEHLVSTSIPSQLPDYNPLENPGQASAPSQPADDNLRERLAQSSFPSQFPGYNPLQNTDQASFSSQLPDYNPLENFVQGSFSPQLPDYDPLENFAQASFPSQLPDYDSLEKPDHVSIPSHPLNYDPQKHFVQPSVSQLFPDYNPLDNFAQSQVTLQPQEYDPPEHLTQSPHSHVFPDYNLFHMHAAT</sequence>
<comment type="caution">
    <text evidence="2">The sequence shown here is derived from an EMBL/GenBank/DDBJ whole genome shotgun (WGS) entry which is preliminary data.</text>
</comment>
<dbReference type="Proteomes" id="UP001043456">
    <property type="component" value="Unassembled WGS sequence"/>
</dbReference>
<gene>
    <name evidence="2" type="ORF">Asppvi_005832</name>
</gene>
<protein>
    <submittedName>
        <fullName evidence="2">Uncharacterized protein</fullName>
    </submittedName>
</protein>
<reference evidence="2 3" key="1">
    <citation type="submission" date="2018-10" db="EMBL/GenBank/DDBJ databases">
        <title>Pan-genome distribution and transcriptional activeness of fungal secondary metabolism genes in Aspergillus section Fumigati.</title>
        <authorList>
            <person name="Takahashi H."/>
            <person name="Umemura M."/>
            <person name="Ninomiya A."/>
            <person name="Kusuya Y."/>
            <person name="Urayama S."/>
            <person name="Shimizu M."/>
            <person name="Watanabe A."/>
            <person name="Kamei K."/>
            <person name="Yaguchi T."/>
            <person name="Hagiwara D."/>
        </authorList>
    </citation>
    <scope>NUCLEOTIDE SEQUENCE [LARGE SCALE GENOMIC DNA]</scope>
    <source>
        <strain evidence="2 3">IFM 55266</strain>
    </source>
</reference>
<keyword evidence="3" id="KW-1185">Reference proteome</keyword>
<feature type="compositionally biased region" description="Polar residues" evidence="1">
    <location>
        <begin position="309"/>
        <end position="321"/>
    </location>
</feature>
<feature type="region of interest" description="Disordered" evidence="1">
    <location>
        <begin position="297"/>
        <end position="383"/>
    </location>
</feature>
<dbReference type="RefSeq" id="XP_043157679.1">
    <property type="nucleotide sequence ID" value="XM_043301744.1"/>
</dbReference>
<dbReference type="OrthoDB" id="4508227at2759"/>